<dbReference type="SUPFAM" id="SSF46689">
    <property type="entry name" value="Homeodomain-like"/>
    <property type="match status" value="2"/>
</dbReference>
<dbReference type="RefSeq" id="WP_407069650.1">
    <property type="nucleotide sequence ID" value="NZ_JBJJXE010000047.1"/>
</dbReference>
<evidence type="ECO:0000313" key="2">
    <source>
        <dbReference type="Proteomes" id="UP001624684"/>
    </source>
</evidence>
<dbReference type="Proteomes" id="UP001624684">
    <property type="component" value="Unassembled WGS sequence"/>
</dbReference>
<dbReference type="PANTHER" id="PTHR33795">
    <property type="entry name" value="INSERTION ELEMENT IS150 PROTEIN INSJ"/>
    <property type="match status" value="1"/>
</dbReference>
<accession>A0ABW8U7U5</accession>
<dbReference type="InterPro" id="IPR052057">
    <property type="entry name" value="IS150/IS1296_orfA-like"/>
</dbReference>
<sequence>MTKYTDDLELSVIHHYLNGYGYEQTAKVFGMDGKQVELWVRLYQAHGVHGIRTRTSKTVYSPEFKHHAVLQILAGKSIRQLAIELNISTPALLSSWLKAYQNHGTWDSTPNPKAKNPCIKPIKHTLTLNLMIKRPS</sequence>
<protein>
    <submittedName>
        <fullName evidence="1">Transposase</fullName>
    </submittedName>
</protein>
<dbReference type="InterPro" id="IPR009057">
    <property type="entry name" value="Homeodomain-like_sf"/>
</dbReference>
<evidence type="ECO:0000313" key="1">
    <source>
        <dbReference type="EMBL" id="MFL1733174.1"/>
    </source>
</evidence>
<comment type="caution">
    <text evidence="1">The sequence shown here is derived from an EMBL/GenBank/DDBJ whole genome shotgun (WGS) entry which is preliminary data.</text>
</comment>
<dbReference type="PANTHER" id="PTHR33795:SF1">
    <property type="entry name" value="INSERTION ELEMENT IS150 PROTEIN INSJ"/>
    <property type="match status" value="1"/>
</dbReference>
<organism evidence="1 2">
    <name type="scientific">Moraxella oculi</name>
    <dbReference type="NCBI Taxonomy" id="2940516"/>
    <lineage>
        <taxon>Bacteria</taxon>
        <taxon>Pseudomonadati</taxon>
        <taxon>Pseudomonadota</taxon>
        <taxon>Gammaproteobacteria</taxon>
        <taxon>Moraxellales</taxon>
        <taxon>Moraxellaceae</taxon>
        <taxon>Moraxella</taxon>
    </lineage>
</organism>
<name>A0ABW8U7U5_9GAMM</name>
<dbReference type="EMBL" id="JBJJXE010000047">
    <property type="protein sequence ID" value="MFL1733174.1"/>
    <property type="molecule type" value="Genomic_DNA"/>
</dbReference>
<gene>
    <name evidence="1" type="ORF">ACJHVH_09350</name>
</gene>
<reference evidence="1 2" key="1">
    <citation type="submission" date="2024-11" db="EMBL/GenBank/DDBJ databases">
        <title>First Report of Moraxella oculi in Brazil in an Infectious Bovine Keratoconjunctivitis Outbreak.</title>
        <authorList>
            <person name="Carvalho C.V."/>
            <person name="Domingues R."/>
            <person name="Coutinho C."/>
            <person name="Honorio N.T.B.S."/>
            <person name="Faza D.R.L.R."/>
            <person name="Carvalho W.A."/>
            <person name="Machado A.B.F."/>
            <person name="Martins M.F."/>
            <person name="Gaspar E.B."/>
        </authorList>
    </citation>
    <scope>NUCLEOTIDE SEQUENCE [LARGE SCALE GENOMIC DNA]</scope>
    <source>
        <strain evidence="1 2">2117LE</strain>
    </source>
</reference>
<keyword evidence="2" id="KW-1185">Reference proteome</keyword>
<proteinExistence type="predicted"/>